<reference evidence="2" key="1">
    <citation type="submission" date="2016-05" db="EMBL/GenBank/DDBJ databases">
        <title>Comparative genomics of biotechnologically important yeasts.</title>
        <authorList>
            <consortium name="DOE Joint Genome Institute"/>
            <person name="Riley R."/>
            <person name="Haridas S."/>
            <person name="Wolfe K.H."/>
            <person name="Lopes M.R."/>
            <person name="Hittinger C.T."/>
            <person name="Goker M."/>
            <person name="Salamov A."/>
            <person name="Wisecaver J."/>
            <person name="Long T.M."/>
            <person name="Aerts A.L."/>
            <person name="Barry K."/>
            <person name="Choi C."/>
            <person name="Clum A."/>
            <person name="Coughlan A.Y."/>
            <person name="Deshpande S."/>
            <person name="Douglass A.P."/>
            <person name="Hanson S.J."/>
            <person name="Klenk H.-P."/>
            <person name="Labutti K."/>
            <person name="Lapidus A."/>
            <person name="Lindquist E."/>
            <person name="Lipzen A."/>
            <person name="Meier-Kolthoff J.P."/>
            <person name="Ohm R.A."/>
            <person name="Otillar R.P."/>
            <person name="Pangilinan J."/>
            <person name="Peng Y."/>
            <person name="Rokas A."/>
            <person name="Rosa C.A."/>
            <person name="Scheuner C."/>
            <person name="Sibirny A.A."/>
            <person name="Slot J.C."/>
            <person name="Stielow J.B."/>
            <person name="Sun H."/>
            <person name="Kurtzman C.P."/>
            <person name="Blackwell M."/>
            <person name="Grigoriev I.V."/>
            <person name="Jeffries T.W."/>
        </authorList>
    </citation>
    <scope>NUCLEOTIDE SEQUENCE [LARGE SCALE GENOMIC DNA]</scope>
    <source>
        <strain evidence="2">DSM 1968</strain>
    </source>
</reference>
<accession>A0A1D2V903</accession>
<proteinExistence type="predicted"/>
<organism evidence="1 2">
    <name type="scientific">Ascoidea rubescens DSM 1968</name>
    <dbReference type="NCBI Taxonomy" id="1344418"/>
    <lineage>
        <taxon>Eukaryota</taxon>
        <taxon>Fungi</taxon>
        <taxon>Dikarya</taxon>
        <taxon>Ascomycota</taxon>
        <taxon>Saccharomycotina</taxon>
        <taxon>Saccharomycetes</taxon>
        <taxon>Ascoideaceae</taxon>
        <taxon>Ascoidea</taxon>
    </lineage>
</organism>
<dbReference type="Proteomes" id="UP000095038">
    <property type="component" value="Unassembled WGS sequence"/>
</dbReference>
<dbReference type="EMBL" id="KV454496">
    <property type="protein sequence ID" value="ODV57997.1"/>
    <property type="molecule type" value="Genomic_DNA"/>
</dbReference>
<keyword evidence="2" id="KW-1185">Reference proteome</keyword>
<name>A0A1D2V903_9ASCO</name>
<evidence type="ECO:0000313" key="2">
    <source>
        <dbReference type="Proteomes" id="UP000095038"/>
    </source>
</evidence>
<dbReference type="InParanoid" id="A0A1D2V903"/>
<evidence type="ECO:0000313" key="1">
    <source>
        <dbReference type="EMBL" id="ODV57997.1"/>
    </source>
</evidence>
<dbReference type="AlphaFoldDB" id="A0A1D2V903"/>
<gene>
    <name evidence="1" type="ORF">ASCRUDRAFT_130171</name>
</gene>
<protein>
    <submittedName>
        <fullName evidence="1">Uncharacterized protein</fullName>
    </submittedName>
</protein>
<dbReference type="GeneID" id="30962657"/>
<sequence>MTVVAVVLTRNSLTMLMTKQDMPMLLQLPHNHKPLQRKYNILNLLIHYALFQFILSDLITTVKGTCLIVSVNLKKSNIRCESSWRFIRSESLIVGKQQMWPKPRQC</sequence>
<dbReference type="RefSeq" id="XP_020044304.1">
    <property type="nucleotide sequence ID" value="XM_020189021.1"/>
</dbReference>